<protein>
    <submittedName>
        <fullName evidence="1">Uncharacterized protein</fullName>
    </submittedName>
</protein>
<organism evidence="1 2">
    <name type="scientific">Trichinella patagoniensis</name>
    <dbReference type="NCBI Taxonomy" id="990121"/>
    <lineage>
        <taxon>Eukaryota</taxon>
        <taxon>Metazoa</taxon>
        <taxon>Ecdysozoa</taxon>
        <taxon>Nematoda</taxon>
        <taxon>Enoplea</taxon>
        <taxon>Dorylaimia</taxon>
        <taxon>Trichinellida</taxon>
        <taxon>Trichinellidae</taxon>
        <taxon>Trichinella</taxon>
    </lineage>
</organism>
<comment type="caution">
    <text evidence="1">The sequence shown here is derived from an EMBL/GenBank/DDBJ whole genome shotgun (WGS) entry which is preliminary data.</text>
</comment>
<name>A0A0V0YSM7_9BILA</name>
<sequence>MIRTLFKEMIIFCGAQTYERAYDTHSALSKLLPVCLYGS</sequence>
<keyword evidence="2" id="KW-1185">Reference proteome</keyword>
<gene>
    <name evidence="1" type="ORF">T12_5396</name>
</gene>
<evidence type="ECO:0000313" key="1">
    <source>
        <dbReference type="EMBL" id="KRY03365.1"/>
    </source>
</evidence>
<proteinExistence type="predicted"/>
<accession>A0A0V0YSM7</accession>
<reference evidence="1 2" key="1">
    <citation type="submission" date="2015-01" db="EMBL/GenBank/DDBJ databases">
        <title>Evolution of Trichinella species and genotypes.</title>
        <authorList>
            <person name="Korhonen P.K."/>
            <person name="Edoardo P."/>
            <person name="Giuseppe L.R."/>
            <person name="Gasser R.B."/>
        </authorList>
    </citation>
    <scope>NUCLEOTIDE SEQUENCE [LARGE SCALE GENOMIC DNA]</scope>
    <source>
        <strain evidence="1">ISS2496</strain>
    </source>
</reference>
<dbReference type="Proteomes" id="UP000054783">
    <property type="component" value="Unassembled WGS sequence"/>
</dbReference>
<dbReference type="AlphaFoldDB" id="A0A0V0YSM7"/>
<dbReference type="EMBL" id="JYDQ01002859">
    <property type="protein sequence ID" value="KRY03365.1"/>
    <property type="molecule type" value="Genomic_DNA"/>
</dbReference>
<evidence type="ECO:0000313" key="2">
    <source>
        <dbReference type="Proteomes" id="UP000054783"/>
    </source>
</evidence>